<proteinExistence type="inferred from homology"/>
<evidence type="ECO:0000313" key="3">
    <source>
        <dbReference type="Proteomes" id="UP000193427"/>
    </source>
</evidence>
<dbReference type="STRING" id="946333.A4W93_12375"/>
<evidence type="ECO:0000313" key="2">
    <source>
        <dbReference type="EMBL" id="ARN20624.1"/>
    </source>
</evidence>
<dbReference type="InterPro" id="IPR004045">
    <property type="entry name" value="Glutathione_S-Trfase_N"/>
</dbReference>
<dbReference type="InterPro" id="IPR036282">
    <property type="entry name" value="Glutathione-S-Trfase_C_sf"/>
</dbReference>
<organism evidence="2 3">
    <name type="scientific">Piscinibacter gummiphilus</name>
    <dbReference type="NCBI Taxonomy" id="946333"/>
    <lineage>
        <taxon>Bacteria</taxon>
        <taxon>Pseudomonadati</taxon>
        <taxon>Pseudomonadota</taxon>
        <taxon>Betaproteobacteria</taxon>
        <taxon>Burkholderiales</taxon>
        <taxon>Sphaerotilaceae</taxon>
        <taxon>Piscinibacter</taxon>
    </lineage>
</organism>
<name>A0A1W6L8T2_9BURK</name>
<dbReference type="Gene3D" id="3.40.30.10">
    <property type="entry name" value="Glutaredoxin"/>
    <property type="match status" value="1"/>
</dbReference>
<keyword evidence="3" id="KW-1185">Reference proteome</keyword>
<reference evidence="2 3" key="1">
    <citation type="submission" date="2016-04" db="EMBL/GenBank/DDBJ databases">
        <title>Complete genome sequence of natural rubber-degrading, novel Gram-negative bacterium, Rhizobacter gummiphilus strain NS21.</title>
        <authorList>
            <person name="Tabata M."/>
            <person name="Kasai D."/>
            <person name="Fukuda M."/>
        </authorList>
    </citation>
    <scope>NUCLEOTIDE SEQUENCE [LARGE SCALE GENOMIC DNA]</scope>
    <source>
        <strain evidence="2 3">NS21</strain>
    </source>
</reference>
<dbReference type="Proteomes" id="UP000193427">
    <property type="component" value="Chromosome"/>
</dbReference>
<keyword evidence="2" id="KW-0808">Transferase</keyword>
<dbReference type="Pfam" id="PF02798">
    <property type="entry name" value="GST_N"/>
    <property type="match status" value="1"/>
</dbReference>
<dbReference type="SUPFAM" id="SSF52833">
    <property type="entry name" value="Thioredoxin-like"/>
    <property type="match status" value="1"/>
</dbReference>
<sequence length="207" mass="22908">MFKLFTAPGTCALAVHIALEEAAAKHEIAWVDLRSNAQRSPDYLKLNPKGRVPALATPEGVLTETPALLAFIGQSFPDAHLVPASPYEFARLQSVTSYLCSTVHVAHAHRPRGIRWVEAADTEALEAMRRNVPRTMGECFEYIENELFAGPWLMGEQYTVADPYLFTIAGWLESDGVDPSRFPKVLGHTLRMKERPAVARVLAQLPA</sequence>
<dbReference type="PROSITE" id="PS50405">
    <property type="entry name" value="GST_CTER"/>
    <property type="match status" value="1"/>
</dbReference>
<dbReference type="PANTHER" id="PTHR44051:SF8">
    <property type="entry name" value="GLUTATHIONE S-TRANSFERASE GSTA"/>
    <property type="match status" value="1"/>
</dbReference>
<dbReference type="InterPro" id="IPR040079">
    <property type="entry name" value="Glutathione_S-Trfase"/>
</dbReference>
<protein>
    <submittedName>
        <fullName evidence="2">Glutathione S-transferase</fullName>
    </submittedName>
</protein>
<dbReference type="CDD" id="cd03057">
    <property type="entry name" value="GST_N_Beta"/>
    <property type="match status" value="1"/>
</dbReference>
<dbReference type="AlphaFoldDB" id="A0A1W6L8T2"/>
<dbReference type="GO" id="GO:0016740">
    <property type="term" value="F:transferase activity"/>
    <property type="evidence" value="ECO:0007669"/>
    <property type="project" value="UniProtKB-KW"/>
</dbReference>
<accession>A0A1W6L8T2</accession>
<dbReference type="OrthoDB" id="3828095at2"/>
<dbReference type="PROSITE" id="PS50404">
    <property type="entry name" value="GST_NTER"/>
    <property type="match status" value="1"/>
</dbReference>
<dbReference type="SUPFAM" id="SSF47616">
    <property type="entry name" value="GST C-terminal domain-like"/>
    <property type="match status" value="1"/>
</dbReference>
<dbReference type="Pfam" id="PF00043">
    <property type="entry name" value="GST_C"/>
    <property type="match status" value="1"/>
</dbReference>
<dbReference type="RefSeq" id="WP_085750902.1">
    <property type="nucleotide sequence ID" value="NZ_BSPR01000007.1"/>
</dbReference>
<evidence type="ECO:0000256" key="1">
    <source>
        <dbReference type="RuleBase" id="RU003494"/>
    </source>
</evidence>
<dbReference type="EMBL" id="CP015118">
    <property type="protein sequence ID" value="ARN20624.1"/>
    <property type="molecule type" value="Genomic_DNA"/>
</dbReference>
<dbReference type="CDD" id="cd03188">
    <property type="entry name" value="GST_C_Beta"/>
    <property type="match status" value="1"/>
</dbReference>
<dbReference type="PANTHER" id="PTHR44051">
    <property type="entry name" value="GLUTATHIONE S-TRANSFERASE-RELATED"/>
    <property type="match status" value="1"/>
</dbReference>
<gene>
    <name evidence="2" type="ORF">A4W93_12375</name>
</gene>
<dbReference type="InterPro" id="IPR010987">
    <property type="entry name" value="Glutathione-S-Trfase_C-like"/>
</dbReference>
<dbReference type="KEGG" id="rgu:A4W93_12375"/>
<dbReference type="SFLD" id="SFLDG01150">
    <property type="entry name" value="Main.1:_Beta-like"/>
    <property type="match status" value="1"/>
</dbReference>
<comment type="similarity">
    <text evidence="1">Belongs to the GST superfamily.</text>
</comment>
<dbReference type="Gene3D" id="1.20.1050.10">
    <property type="match status" value="1"/>
</dbReference>
<dbReference type="SFLD" id="SFLDG00358">
    <property type="entry name" value="Main_(cytGST)"/>
    <property type="match status" value="1"/>
</dbReference>
<dbReference type="SFLD" id="SFLDS00019">
    <property type="entry name" value="Glutathione_Transferase_(cytos"/>
    <property type="match status" value="1"/>
</dbReference>
<dbReference type="InterPro" id="IPR036249">
    <property type="entry name" value="Thioredoxin-like_sf"/>
</dbReference>
<dbReference type="InterPro" id="IPR004046">
    <property type="entry name" value="GST_C"/>
</dbReference>